<feature type="domain" description="HTH araC/xylS-type" evidence="5">
    <location>
        <begin position="200"/>
        <end position="298"/>
    </location>
</feature>
<evidence type="ECO:0000259" key="5">
    <source>
        <dbReference type="PROSITE" id="PS01124"/>
    </source>
</evidence>
<evidence type="ECO:0000256" key="2">
    <source>
        <dbReference type="ARBA" id="ARBA00023125"/>
    </source>
</evidence>
<comment type="caution">
    <text evidence="6">The sequence shown here is derived from an EMBL/GenBank/DDBJ whole genome shotgun (WGS) entry which is preliminary data.</text>
</comment>
<dbReference type="RefSeq" id="WP_017746145.1">
    <property type="nucleotide sequence ID" value="NZ_KQ976354.1"/>
</dbReference>
<dbReference type="InterPro" id="IPR037923">
    <property type="entry name" value="HTH-like"/>
</dbReference>
<dbReference type="InterPro" id="IPR009057">
    <property type="entry name" value="Homeodomain-like_sf"/>
</dbReference>
<evidence type="ECO:0000256" key="1">
    <source>
        <dbReference type="ARBA" id="ARBA00023015"/>
    </source>
</evidence>
<keyword evidence="4" id="KW-0804">Transcription</keyword>
<dbReference type="GO" id="GO:0043565">
    <property type="term" value="F:sequence-specific DNA binding"/>
    <property type="evidence" value="ECO:0007669"/>
    <property type="project" value="InterPro"/>
</dbReference>
<dbReference type="SUPFAM" id="SSF51215">
    <property type="entry name" value="Regulatory protein AraC"/>
    <property type="match status" value="1"/>
</dbReference>
<dbReference type="InterPro" id="IPR050204">
    <property type="entry name" value="AraC_XylS_family_regulators"/>
</dbReference>
<evidence type="ECO:0000256" key="3">
    <source>
        <dbReference type="ARBA" id="ARBA00023159"/>
    </source>
</evidence>
<evidence type="ECO:0000313" key="7">
    <source>
        <dbReference type="Proteomes" id="UP000076925"/>
    </source>
</evidence>
<dbReference type="STRING" id="128403.WA1_39690"/>
<accession>A0A139WYR2</accession>
<protein>
    <recommendedName>
        <fullName evidence="5">HTH araC/xylS-type domain-containing protein</fullName>
    </recommendedName>
</protein>
<dbReference type="Pfam" id="PF12833">
    <property type="entry name" value="HTH_18"/>
    <property type="match status" value="1"/>
</dbReference>
<dbReference type="PROSITE" id="PS01124">
    <property type="entry name" value="HTH_ARAC_FAMILY_2"/>
    <property type="match status" value="1"/>
</dbReference>
<dbReference type="PROSITE" id="PS00041">
    <property type="entry name" value="HTH_ARAC_FAMILY_1"/>
    <property type="match status" value="1"/>
</dbReference>
<dbReference type="InterPro" id="IPR018060">
    <property type="entry name" value="HTH_AraC"/>
</dbReference>
<dbReference type="SUPFAM" id="SSF46689">
    <property type="entry name" value="Homeodomain-like"/>
    <property type="match status" value="2"/>
</dbReference>
<name>A0A139WYR2_9CYAN</name>
<reference evidence="6 7" key="1">
    <citation type="journal article" date="2013" name="Genome Biol. Evol.">
        <title>Genomes of Stigonematalean cyanobacteria (subsection V) and the evolution of oxygenic photosynthesis from prokaryotes to plastids.</title>
        <authorList>
            <person name="Dagan T."/>
            <person name="Roettger M."/>
            <person name="Stucken K."/>
            <person name="Landan G."/>
            <person name="Koch R."/>
            <person name="Major P."/>
            <person name="Gould S.B."/>
            <person name="Goremykin V.V."/>
            <person name="Rippka R."/>
            <person name="Tandeau de Marsac N."/>
            <person name="Gugger M."/>
            <person name="Lockhart P.J."/>
            <person name="Allen J.F."/>
            <person name="Brune I."/>
            <person name="Maus I."/>
            <person name="Puhler A."/>
            <person name="Martin W.F."/>
        </authorList>
    </citation>
    <scope>NUCLEOTIDE SEQUENCE [LARGE SCALE GENOMIC DNA]</scope>
    <source>
        <strain evidence="6 7">PCC 7110</strain>
    </source>
</reference>
<organism evidence="6 7">
    <name type="scientific">Scytonema hofmannii PCC 7110</name>
    <dbReference type="NCBI Taxonomy" id="128403"/>
    <lineage>
        <taxon>Bacteria</taxon>
        <taxon>Bacillati</taxon>
        <taxon>Cyanobacteriota</taxon>
        <taxon>Cyanophyceae</taxon>
        <taxon>Nostocales</taxon>
        <taxon>Scytonemataceae</taxon>
        <taxon>Scytonema</taxon>
    </lineage>
</organism>
<evidence type="ECO:0000313" key="6">
    <source>
        <dbReference type="EMBL" id="KYC37594.1"/>
    </source>
</evidence>
<gene>
    <name evidence="6" type="ORF">WA1_39690</name>
</gene>
<keyword evidence="7" id="KW-1185">Reference proteome</keyword>
<dbReference type="AlphaFoldDB" id="A0A139WYR2"/>
<dbReference type="EMBL" id="ANNX02000046">
    <property type="protein sequence ID" value="KYC37594.1"/>
    <property type="molecule type" value="Genomic_DNA"/>
</dbReference>
<dbReference type="Proteomes" id="UP000076925">
    <property type="component" value="Unassembled WGS sequence"/>
</dbReference>
<sequence>MSKDELLAIDSTVENSLSKILPHQAILSSYGKGWNEINIEHHSQPTHETPEHFHTQHILVVITQCNQLKVERKVDGKFHCSHMTCGEAFLLPAQVHHRVWIYGEAEYAFLSLKPELMTRIAEESTSRECIELVPQHQISDSLIHSLGLALLSELASNEMRNRLYIESAANLLAVHLLQRYSTQKPTTWKHNKGLPKTKLQQIIEYINEHLTDDLSLQAMANQIGMSKYHFSRLFKQSTGQTPWQYVSQRRLEIAKQLLAKQELSIAEISDRLGFTNQQQLTTFFRKHMGIAPFVYRQSL</sequence>
<keyword evidence="3" id="KW-0010">Activator</keyword>
<keyword evidence="2" id="KW-0238">DNA-binding</keyword>
<dbReference type="PANTHER" id="PTHR46796">
    <property type="entry name" value="HTH-TYPE TRANSCRIPTIONAL ACTIVATOR RHAS-RELATED"/>
    <property type="match status" value="1"/>
</dbReference>
<dbReference type="PANTHER" id="PTHR46796:SF6">
    <property type="entry name" value="ARAC SUBFAMILY"/>
    <property type="match status" value="1"/>
</dbReference>
<keyword evidence="1" id="KW-0805">Transcription regulation</keyword>
<dbReference type="SMART" id="SM00342">
    <property type="entry name" value="HTH_ARAC"/>
    <property type="match status" value="1"/>
</dbReference>
<dbReference type="Gene3D" id="1.10.10.60">
    <property type="entry name" value="Homeodomain-like"/>
    <property type="match status" value="2"/>
</dbReference>
<dbReference type="InterPro" id="IPR018062">
    <property type="entry name" value="HTH_AraC-typ_CS"/>
</dbReference>
<proteinExistence type="predicted"/>
<dbReference type="OrthoDB" id="516605at2"/>
<dbReference type="GO" id="GO:0003700">
    <property type="term" value="F:DNA-binding transcription factor activity"/>
    <property type="evidence" value="ECO:0007669"/>
    <property type="project" value="InterPro"/>
</dbReference>
<evidence type="ECO:0000256" key="4">
    <source>
        <dbReference type="ARBA" id="ARBA00023163"/>
    </source>
</evidence>